<organism evidence="1 2">
    <name type="scientific">Syncephalis pseudoplumigaleata</name>
    <dbReference type="NCBI Taxonomy" id="1712513"/>
    <lineage>
        <taxon>Eukaryota</taxon>
        <taxon>Fungi</taxon>
        <taxon>Fungi incertae sedis</taxon>
        <taxon>Zoopagomycota</taxon>
        <taxon>Zoopagomycotina</taxon>
        <taxon>Zoopagomycetes</taxon>
        <taxon>Zoopagales</taxon>
        <taxon>Piptocephalidaceae</taxon>
        <taxon>Syncephalis</taxon>
    </lineage>
</organism>
<feature type="non-terminal residue" evidence="1">
    <location>
        <position position="1"/>
    </location>
</feature>
<dbReference type="Proteomes" id="UP000278143">
    <property type="component" value="Unassembled WGS sequence"/>
</dbReference>
<feature type="non-terminal residue" evidence="1">
    <location>
        <position position="72"/>
    </location>
</feature>
<keyword evidence="2" id="KW-1185">Reference proteome</keyword>
<dbReference type="AlphaFoldDB" id="A0A4P9Z3Z6"/>
<gene>
    <name evidence="1" type="ORF">SYNPS1DRAFT_9391</name>
</gene>
<evidence type="ECO:0000313" key="1">
    <source>
        <dbReference type="EMBL" id="RKP27155.1"/>
    </source>
</evidence>
<name>A0A4P9Z3Z6_9FUNG</name>
<sequence>CKDKTPDFEDHQWPVVRAECEFRASACQKECQKDAKSMNDCYAKCSDTYDCDKGKMPPSHLRVKDVSAVPDY</sequence>
<proteinExistence type="predicted"/>
<reference evidence="2" key="1">
    <citation type="journal article" date="2018" name="Nat. Microbiol.">
        <title>Leveraging single-cell genomics to expand the fungal tree of life.</title>
        <authorList>
            <person name="Ahrendt S.R."/>
            <person name="Quandt C.A."/>
            <person name="Ciobanu D."/>
            <person name="Clum A."/>
            <person name="Salamov A."/>
            <person name="Andreopoulos B."/>
            <person name="Cheng J.F."/>
            <person name="Woyke T."/>
            <person name="Pelin A."/>
            <person name="Henrissat B."/>
            <person name="Reynolds N.K."/>
            <person name="Benny G.L."/>
            <person name="Smith M.E."/>
            <person name="James T.Y."/>
            <person name="Grigoriev I.V."/>
        </authorList>
    </citation>
    <scope>NUCLEOTIDE SEQUENCE [LARGE SCALE GENOMIC DNA]</scope>
    <source>
        <strain evidence="2">Benny S71-1</strain>
    </source>
</reference>
<dbReference type="OrthoDB" id="1708823at2759"/>
<evidence type="ECO:0000313" key="2">
    <source>
        <dbReference type="Proteomes" id="UP000278143"/>
    </source>
</evidence>
<accession>A0A4P9Z3Z6</accession>
<dbReference type="EMBL" id="KZ989260">
    <property type="protein sequence ID" value="RKP27155.1"/>
    <property type="molecule type" value="Genomic_DNA"/>
</dbReference>
<protein>
    <submittedName>
        <fullName evidence="1">Uncharacterized protein</fullName>
    </submittedName>
</protein>